<dbReference type="OrthoDB" id="3405381at2"/>
<dbReference type="InterPro" id="IPR013324">
    <property type="entry name" value="RNA_pol_sigma_r3/r4-like"/>
</dbReference>
<evidence type="ECO:0000313" key="2">
    <source>
        <dbReference type="Proteomes" id="UP000319525"/>
    </source>
</evidence>
<accession>A0A4Y3QRE4</accession>
<gene>
    <name evidence="1" type="ORF">MTE01_29230</name>
</gene>
<dbReference type="AlphaFoldDB" id="A0A4Y3QRE4"/>
<dbReference type="Proteomes" id="UP000319525">
    <property type="component" value="Unassembled WGS sequence"/>
</dbReference>
<reference evidence="1 2" key="1">
    <citation type="submission" date="2019-06" db="EMBL/GenBank/DDBJ databases">
        <title>Whole genome shotgun sequence of Microbacterium testaceum NBRC 12675.</title>
        <authorList>
            <person name="Hosoyama A."/>
            <person name="Uohara A."/>
            <person name="Ohji S."/>
            <person name="Ichikawa N."/>
        </authorList>
    </citation>
    <scope>NUCLEOTIDE SEQUENCE [LARGE SCALE GENOMIC DNA]</scope>
    <source>
        <strain evidence="1 2">NBRC 12675</strain>
    </source>
</reference>
<sequence>MTAHTTLRAIFDDKLVAREKLEHAEETRLVRAAQDGDLDAYNTLLRQYAHGLRSLAEQEYARAGGHVSHDETRANVLLAFAEAVHECQAGDRVAFRLPKATLRVADEHHLVGGFTIAERTRQRYMQALREAGPDGDAEAKARELGMTRETFLSVRDALGASSFDGILEEQGDAGMQAIGLERGYSTVEQRADVAKAFAAVDVITGDVIRDAYGFTEYDPIPDAEIAHRRGYSRSKVQRLRSEGLSTMRKALNVPEVSA</sequence>
<proteinExistence type="predicted"/>
<evidence type="ECO:0000313" key="1">
    <source>
        <dbReference type="EMBL" id="GEB46978.1"/>
    </source>
</evidence>
<dbReference type="SUPFAM" id="SSF88659">
    <property type="entry name" value="Sigma3 and sigma4 domains of RNA polymerase sigma factors"/>
    <property type="match status" value="1"/>
</dbReference>
<comment type="caution">
    <text evidence="1">The sequence shown here is derived from an EMBL/GenBank/DDBJ whole genome shotgun (WGS) entry which is preliminary data.</text>
</comment>
<dbReference type="RefSeq" id="WP_141378195.1">
    <property type="nucleotide sequence ID" value="NZ_BJML01000011.1"/>
</dbReference>
<dbReference type="GeneID" id="57145606"/>
<organism evidence="1 2">
    <name type="scientific">Microbacterium testaceum</name>
    <name type="common">Aureobacterium testaceum</name>
    <name type="synonym">Brevibacterium testaceum</name>
    <dbReference type="NCBI Taxonomy" id="2033"/>
    <lineage>
        <taxon>Bacteria</taxon>
        <taxon>Bacillati</taxon>
        <taxon>Actinomycetota</taxon>
        <taxon>Actinomycetes</taxon>
        <taxon>Micrococcales</taxon>
        <taxon>Microbacteriaceae</taxon>
        <taxon>Microbacterium</taxon>
    </lineage>
</organism>
<name>A0A4Y3QRE4_MICTE</name>
<dbReference type="EMBL" id="BJML01000011">
    <property type="protein sequence ID" value="GEB46978.1"/>
    <property type="molecule type" value="Genomic_DNA"/>
</dbReference>
<protein>
    <submittedName>
        <fullName evidence="1">Uncharacterized protein</fullName>
    </submittedName>
</protein>